<gene>
    <name evidence="2" type="ORF">D8S85_00255</name>
</gene>
<evidence type="ECO:0000313" key="3">
    <source>
        <dbReference type="Proteomes" id="UP000270673"/>
    </source>
</evidence>
<keyword evidence="1" id="KW-0732">Signal</keyword>
<organism evidence="2 3">
    <name type="scientific">Butyricimonas faecalis</name>
    <dbReference type="NCBI Taxonomy" id="2093856"/>
    <lineage>
        <taxon>Bacteria</taxon>
        <taxon>Pseudomonadati</taxon>
        <taxon>Bacteroidota</taxon>
        <taxon>Bacteroidia</taxon>
        <taxon>Bacteroidales</taxon>
        <taxon>Odoribacteraceae</taxon>
        <taxon>Butyricimonas</taxon>
    </lineage>
</organism>
<dbReference type="RefSeq" id="WP_106624308.1">
    <property type="nucleotide sequence ID" value="NZ_CP032819.1"/>
</dbReference>
<dbReference type="OrthoDB" id="1270857at2"/>
<evidence type="ECO:0000313" key="2">
    <source>
        <dbReference type="EMBL" id="AZS28133.1"/>
    </source>
</evidence>
<dbReference type="Proteomes" id="UP000270673">
    <property type="component" value="Chromosome"/>
</dbReference>
<evidence type="ECO:0000256" key="1">
    <source>
        <dbReference type="SAM" id="SignalP"/>
    </source>
</evidence>
<evidence type="ECO:0008006" key="4">
    <source>
        <dbReference type="Google" id="ProtNLM"/>
    </source>
</evidence>
<reference evidence="2 3" key="1">
    <citation type="submission" date="2018-10" db="EMBL/GenBank/DDBJ databases">
        <title>Butyricimonas faecalis sp. nov., isolated from human faeces and emended description of the genus Butyricimonas.</title>
        <authorList>
            <person name="Le Roy T."/>
            <person name="Van der Smissen P."/>
            <person name="Paquot A."/>
            <person name="Delzenne N."/>
            <person name="Muccioli G."/>
            <person name="Collet J.-F."/>
            <person name="Cani P.D."/>
        </authorList>
    </citation>
    <scope>NUCLEOTIDE SEQUENCE [LARGE SCALE GENOMIC DNA]</scope>
    <source>
        <strain evidence="2 3">H184</strain>
    </source>
</reference>
<dbReference type="AlphaFoldDB" id="A0A3S9VNL0"/>
<accession>A0A3S9VNL0</accession>
<proteinExistence type="predicted"/>
<dbReference type="EMBL" id="CP032819">
    <property type="protein sequence ID" value="AZS28133.1"/>
    <property type="molecule type" value="Genomic_DNA"/>
</dbReference>
<feature type="signal peptide" evidence="1">
    <location>
        <begin position="1"/>
        <end position="19"/>
    </location>
</feature>
<name>A0A3S9VNL0_9BACT</name>
<protein>
    <recommendedName>
        <fullName evidence="4">Lipoprotein</fullName>
    </recommendedName>
</protein>
<sequence length="298" mass="34182">MKKLFVYMLVGACCFFACSEDEDTTPSLKDTDRLEELIDKSNKTIMDFKEKYGTYILYQFDQLLDFAYQFDQAASWRAAELTYLEKEEVVGAVDFLINRFMACYGDSVKVNYLPRKVLMCCKIKARQLGISIPKGGDPGDHDAAANMNSFTVAGLDNANLTAMSEERLEEYVRQLHYIFLAGYVVNVRRLMFVEDTFFDPCKTLYGTEVERDKNVQLPAEDYLKLGFFPITDIEEYSYPLELDDLIDFVENLVKMDQATHDTIMEYELMKTKMQNVAGSLKAMGVDVEKINPLAVDFL</sequence>
<keyword evidence="3" id="KW-1185">Reference proteome</keyword>
<dbReference type="KEGG" id="buy:D8S85_00255"/>
<dbReference type="Gene3D" id="3.40.390.70">
    <property type="match status" value="1"/>
</dbReference>
<feature type="chain" id="PRO_5019114554" description="Lipoprotein" evidence="1">
    <location>
        <begin position="20"/>
        <end position="298"/>
    </location>
</feature>